<feature type="coiled-coil region" evidence="1">
    <location>
        <begin position="228"/>
        <end position="255"/>
    </location>
</feature>
<dbReference type="InterPro" id="IPR051699">
    <property type="entry name" value="Rpn/YhgA-like_nuclease"/>
</dbReference>
<dbReference type="Proteomes" id="UP001597362">
    <property type="component" value="Unassembled WGS sequence"/>
</dbReference>
<keyword evidence="4" id="KW-1185">Reference proteome</keyword>
<sequence length="331" mass="39503">MESMAQQETLHPRHDTSYRFLLSSKKLFVELLRSFIKRDWIQDLNEEQVEEIPHTFILQDFKRQEADLVYRVKLNGQDVIFYLLLELQSSVDYRMPYRLLLYQVEIWRYLIQNDATLFANRKSFQLPTILPIVLYNGKRKWRAKRQFRQLLAGEELFESELLNFEYLFIDVVRYTEEELLQLSNIIGSILLLDQTDEVPQLLTRIDKLAHIVKQLPPEDKQKFFVWMENVLQRRLTQHEKDVQRLLETLDQTMEEGEEMLRFEKALYKLRKQSIQEGLQEGKLEGMQEGLQTGQRMEREVIAKRMLNLGMDISVVVSATGITEQEIELLDK</sequence>
<accession>A0ABW4YJ96</accession>
<comment type="caution">
    <text evidence="3">The sequence shown here is derived from an EMBL/GenBank/DDBJ whole genome shotgun (WGS) entry which is preliminary data.</text>
</comment>
<evidence type="ECO:0000313" key="4">
    <source>
        <dbReference type="Proteomes" id="UP001597362"/>
    </source>
</evidence>
<keyword evidence="1" id="KW-0175">Coiled coil</keyword>
<reference evidence="4" key="1">
    <citation type="journal article" date="2019" name="Int. J. Syst. Evol. Microbiol.">
        <title>The Global Catalogue of Microorganisms (GCM) 10K type strain sequencing project: providing services to taxonomists for standard genome sequencing and annotation.</title>
        <authorList>
            <consortium name="The Broad Institute Genomics Platform"/>
            <consortium name="The Broad Institute Genome Sequencing Center for Infectious Disease"/>
            <person name="Wu L."/>
            <person name="Ma J."/>
        </authorList>
    </citation>
    <scope>NUCLEOTIDE SEQUENCE [LARGE SCALE GENOMIC DNA]</scope>
    <source>
        <strain evidence="4">GH52</strain>
    </source>
</reference>
<dbReference type="InterPro" id="IPR006842">
    <property type="entry name" value="Transposase_31"/>
</dbReference>
<feature type="domain" description="Transposase (putative) YhgA-like" evidence="2">
    <location>
        <begin position="13"/>
        <end position="221"/>
    </location>
</feature>
<organism evidence="3 4">
    <name type="scientific">Paenibacillus yanchengensis</name>
    <dbReference type="NCBI Taxonomy" id="2035833"/>
    <lineage>
        <taxon>Bacteria</taxon>
        <taxon>Bacillati</taxon>
        <taxon>Bacillota</taxon>
        <taxon>Bacilli</taxon>
        <taxon>Bacillales</taxon>
        <taxon>Paenibacillaceae</taxon>
        <taxon>Paenibacillus</taxon>
    </lineage>
</organism>
<evidence type="ECO:0000256" key="1">
    <source>
        <dbReference type="SAM" id="Coils"/>
    </source>
</evidence>
<dbReference type="EMBL" id="JBHUHO010000024">
    <property type="protein sequence ID" value="MFD2115773.1"/>
    <property type="molecule type" value="Genomic_DNA"/>
</dbReference>
<gene>
    <name evidence="3" type="ORF">ACFSJH_08530</name>
</gene>
<evidence type="ECO:0000259" key="2">
    <source>
        <dbReference type="Pfam" id="PF04754"/>
    </source>
</evidence>
<dbReference type="PANTHER" id="PTHR34611:SF2">
    <property type="entry name" value="INACTIVE RECOMBINATION-PROMOTING NUCLEASE-LIKE PROTEIN RPNE-RELATED"/>
    <property type="match status" value="1"/>
</dbReference>
<dbReference type="RefSeq" id="WP_377771261.1">
    <property type="nucleotide sequence ID" value="NZ_JBHUHO010000024.1"/>
</dbReference>
<protein>
    <submittedName>
        <fullName evidence="3">Rpn family recombination-promoting nuclease/putative transposase</fullName>
    </submittedName>
</protein>
<evidence type="ECO:0000313" key="3">
    <source>
        <dbReference type="EMBL" id="MFD2115773.1"/>
    </source>
</evidence>
<dbReference type="PANTHER" id="PTHR34611">
    <property type="match status" value="1"/>
</dbReference>
<proteinExistence type="predicted"/>
<name>A0ABW4YJ96_9BACL</name>
<dbReference type="Pfam" id="PF04754">
    <property type="entry name" value="Transposase_31"/>
    <property type="match status" value="1"/>
</dbReference>